<dbReference type="Gene3D" id="1.20.120.1220">
    <property type="match status" value="1"/>
</dbReference>
<sequence>MCFHDAISLLRSLVVAGTLWVAAYQDFRTREIDDKVWIAGTLLATPLLAAELASGRIVLQLYLLSLAVSLALAVLSLKLGLTGEADAIAFAFLGFFEPPRLSPLFAVPLGTILLLSLVPTAFFAAYNVYWNLGKPQKFEGYRLNTLERLVALVAMRYVSREEYERYSYMLAPATRVDADGLKIEIGVGIPGRAEPPSLPGFWATALAPYVTFIALGYSAYLALCWLL</sequence>
<feature type="transmembrane region" description="Helical" evidence="1">
    <location>
        <begin position="101"/>
        <end position="126"/>
    </location>
</feature>
<keyword evidence="1" id="KW-0812">Transmembrane</keyword>
<feature type="transmembrane region" description="Helical" evidence="1">
    <location>
        <begin position="61"/>
        <end position="81"/>
    </location>
</feature>
<dbReference type="Pfam" id="PF01478">
    <property type="entry name" value="Peptidase_A24"/>
    <property type="match status" value="1"/>
</dbReference>
<dbReference type="EMBL" id="CP000505">
    <property type="protein sequence ID" value="ABL78280.1"/>
    <property type="molecule type" value="Genomic_DNA"/>
</dbReference>
<organism evidence="3 4">
    <name type="scientific">Thermofilum pendens (strain DSM 2475 / Hrk 5)</name>
    <dbReference type="NCBI Taxonomy" id="368408"/>
    <lineage>
        <taxon>Archaea</taxon>
        <taxon>Thermoproteota</taxon>
        <taxon>Thermoprotei</taxon>
        <taxon>Thermofilales</taxon>
        <taxon>Thermofilaceae</taxon>
        <taxon>Thermofilum</taxon>
    </lineage>
</organism>
<keyword evidence="1" id="KW-1133">Transmembrane helix</keyword>
<gene>
    <name evidence="3" type="ordered locus">Tpen_0879</name>
</gene>
<keyword evidence="1" id="KW-0472">Membrane</keyword>
<evidence type="ECO:0000256" key="1">
    <source>
        <dbReference type="SAM" id="Phobius"/>
    </source>
</evidence>
<feature type="domain" description="Prepilin type IV endopeptidase peptidase" evidence="2">
    <location>
        <begin position="14"/>
        <end position="106"/>
    </location>
</feature>
<reference evidence="4" key="1">
    <citation type="journal article" date="2008" name="J. Bacteriol.">
        <title>Genome sequence of Thermofilum pendens reveals an exceptional loss of biosynthetic pathways without genome reduction.</title>
        <authorList>
            <person name="Anderson I."/>
            <person name="Rodriguez J."/>
            <person name="Susanti D."/>
            <person name="Porat I."/>
            <person name="Reich C."/>
            <person name="Ulrich L.E."/>
            <person name="Elkins J.G."/>
            <person name="Mavromatis K."/>
            <person name="Lykidis A."/>
            <person name="Kim E."/>
            <person name="Thompson L.S."/>
            <person name="Nolan M."/>
            <person name="Land M."/>
            <person name="Copeland A."/>
            <person name="Lapidus A."/>
            <person name="Lucas S."/>
            <person name="Detter C."/>
            <person name="Zhulin I.B."/>
            <person name="Olsen G.J."/>
            <person name="Whitman W."/>
            <person name="Mukhopadhyay B."/>
            <person name="Bristow J."/>
            <person name="Kyrpides N."/>
        </authorList>
    </citation>
    <scope>NUCLEOTIDE SEQUENCE [LARGE SCALE GENOMIC DNA]</scope>
    <source>
        <strain evidence="4">DSM 2475 / Hrk 5</strain>
    </source>
</reference>
<dbReference type="GO" id="GO:0004190">
    <property type="term" value="F:aspartic-type endopeptidase activity"/>
    <property type="evidence" value="ECO:0007669"/>
    <property type="project" value="InterPro"/>
</dbReference>
<dbReference type="eggNOG" id="arCOG02298">
    <property type="taxonomic scope" value="Archaea"/>
</dbReference>
<dbReference type="STRING" id="368408.Tpen_0879"/>
<evidence type="ECO:0000259" key="2">
    <source>
        <dbReference type="Pfam" id="PF01478"/>
    </source>
</evidence>
<feature type="transmembrane region" description="Helical" evidence="1">
    <location>
        <begin position="36"/>
        <end position="55"/>
    </location>
</feature>
<dbReference type="Proteomes" id="UP000000641">
    <property type="component" value="Chromosome"/>
</dbReference>
<dbReference type="HOGENOM" id="CLU_1286409_0_0_2"/>
<protein>
    <submittedName>
        <fullName evidence="3">Peptidase A24A, prepilin type IV</fullName>
    </submittedName>
</protein>
<evidence type="ECO:0000313" key="4">
    <source>
        <dbReference type="Proteomes" id="UP000000641"/>
    </source>
</evidence>
<dbReference type="GO" id="GO:0016020">
    <property type="term" value="C:membrane"/>
    <property type="evidence" value="ECO:0007669"/>
    <property type="project" value="InterPro"/>
</dbReference>
<dbReference type="AlphaFoldDB" id="A1RYK0"/>
<feature type="transmembrane region" description="Helical" evidence="1">
    <location>
        <begin position="206"/>
        <end position="226"/>
    </location>
</feature>
<evidence type="ECO:0000313" key="3">
    <source>
        <dbReference type="EMBL" id="ABL78280.1"/>
    </source>
</evidence>
<proteinExistence type="predicted"/>
<dbReference type="KEGG" id="tpe:Tpen_0879"/>
<keyword evidence="4" id="KW-1185">Reference proteome</keyword>
<name>A1RYK0_THEPD</name>
<accession>A1RYK0</accession>
<dbReference type="InterPro" id="IPR000045">
    <property type="entry name" value="Prepilin_IV_endopep_pep"/>
</dbReference>
<dbReference type="EnsemblBacteria" id="ABL78280">
    <property type="protein sequence ID" value="ABL78280"/>
    <property type="gene ID" value="Tpen_0879"/>
</dbReference>
<feature type="transmembrane region" description="Helical" evidence="1">
    <location>
        <begin position="6"/>
        <end position="24"/>
    </location>
</feature>